<evidence type="ECO:0000313" key="2">
    <source>
        <dbReference type="EMBL" id="KAK2653107.1"/>
    </source>
</evidence>
<organism evidence="2 3">
    <name type="scientific">Dipteronia dyeriana</name>
    <dbReference type="NCBI Taxonomy" id="168575"/>
    <lineage>
        <taxon>Eukaryota</taxon>
        <taxon>Viridiplantae</taxon>
        <taxon>Streptophyta</taxon>
        <taxon>Embryophyta</taxon>
        <taxon>Tracheophyta</taxon>
        <taxon>Spermatophyta</taxon>
        <taxon>Magnoliopsida</taxon>
        <taxon>eudicotyledons</taxon>
        <taxon>Gunneridae</taxon>
        <taxon>Pentapetalae</taxon>
        <taxon>rosids</taxon>
        <taxon>malvids</taxon>
        <taxon>Sapindales</taxon>
        <taxon>Sapindaceae</taxon>
        <taxon>Hippocastanoideae</taxon>
        <taxon>Acereae</taxon>
        <taxon>Dipteronia</taxon>
    </lineage>
</organism>
<dbReference type="InterPro" id="IPR025398">
    <property type="entry name" value="DUF4371"/>
</dbReference>
<sequence>MKNIILEIVKGAKYFSIILDCTPDASHDEQITLILKCVNVSTNPTKVEEFFITIVKVFETMGESLFNKFKSLLGCYELDFNNIRGQGFDDGSNMKGKNK</sequence>
<dbReference type="PANTHER" id="PTHR45749:SF35">
    <property type="entry name" value="AC-LIKE TRANSPOSASE-RELATED"/>
    <property type="match status" value="1"/>
</dbReference>
<gene>
    <name evidence="2" type="ORF">Ddye_012963</name>
</gene>
<name>A0AAD9X5J7_9ROSI</name>
<keyword evidence="3" id="KW-1185">Reference proteome</keyword>
<dbReference type="AlphaFoldDB" id="A0AAD9X5J7"/>
<feature type="domain" description="DUF4371" evidence="1">
    <location>
        <begin position="12"/>
        <end position="97"/>
    </location>
</feature>
<dbReference type="Proteomes" id="UP001280121">
    <property type="component" value="Unassembled WGS sequence"/>
</dbReference>
<dbReference type="Pfam" id="PF14291">
    <property type="entry name" value="DUF4371"/>
    <property type="match status" value="1"/>
</dbReference>
<evidence type="ECO:0000313" key="3">
    <source>
        <dbReference type="Proteomes" id="UP001280121"/>
    </source>
</evidence>
<comment type="caution">
    <text evidence="2">The sequence shown here is derived from an EMBL/GenBank/DDBJ whole genome shotgun (WGS) entry which is preliminary data.</text>
</comment>
<evidence type="ECO:0000259" key="1">
    <source>
        <dbReference type="Pfam" id="PF14291"/>
    </source>
</evidence>
<dbReference type="EMBL" id="JANJYI010000004">
    <property type="protein sequence ID" value="KAK2653107.1"/>
    <property type="molecule type" value="Genomic_DNA"/>
</dbReference>
<dbReference type="PANTHER" id="PTHR45749">
    <property type="match status" value="1"/>
</dbReference>
<reference evidence="2" key="1">
    <citation type="journal article" date="2023" name="Plant J.">
        <title>Genome sequences and population genomics provide insights into the demographic history, inbreeding, and mutation load of two 'living fossil' tree species of Dipteronia.</title>
        <authorList>
            <person name="Feng Y."/>
            <person name="Comes H.P."/>
            <person name="Chen J."/>
            <person name="Zhu S."/>
            <person name="Lu R."/>
            <person name="Zhang X."/>
            <person name="Li P."/>
            <person name="Qiu J."/>
            <person name="Olsen K.M."/>
            <person name="Qiu Y."/>
        </authorList>
    </citation>
    <scope>NUCLEOTIDE SEQUENCE</scope>
    <source>
        <strain evidence="2">KIB01</strain>
    </source>
</reference>
<protein>
    <recommendedName>
        <fullName evidence="1">DUF4371 domain-containing protein</fullName>
    </recommendedName>
</protein>
<accession>A0AAD9X5J7</accession>
<proteinExistence type="predicted"/>